<proteinExistence type="predicted"/>
<dbReference type="EMBL" id="BOMG01000119">
    <property type="protein sequence ID" value="GID61131.1"/>
    <property type="molecule type" value="Genomic_DNA"/>
</dbReference>
<keyword evidence="2" id="KW-1185">Reference proteome</keyword>
<accession>A0ABQ3XRJ3</accession>
<organism evidence="1 2">
    <name type="scientific">Actinoplanes couchii</name>
    <dbReference type="NCBI Taxonomy" id="403638"/>
    <lineage>
        <taxon>Bacteria</taxon>
        <taxon>Bacillati</taxon>
        <taxon>Actinomycetota</taxon>
        <taxon>Actinomycetes</taxon>
        <taxon>Micromonosporales</taxon>
        <taxon>Micromonosporaceae</taxon>
        <taxon>Actinoplanes</taxon>
    </lineage>
</organism>
<protein>
    <submittedName>
        <fullName evidence="1">Uncharacterized protein</fullName>
    </submittedName>
</protein>
<dbReference type="Proteomes" id="UP000612282">
    <property type="component" value="Unassembled WGS sequence"/>
</dbReference>
<sequence>MNYRTDPDITARLLPAPLRPQIVNGWAVSGICLIRLSVLNGLVTENAAHRIAVAWDTPDGVAQGVYIPRRDTESRLVAWAGGRIFPGHHRHSRFDVQDEAGELHLAFADVDVHVRPAATLAGSHLFTETAQASEFFRRGAVAYSATPDPTRLDGLHLLTDGGDVTPVELSSVRSAYFDDPSRFPPATAIPDSAFLMRDLPAVWKPLPPMTVRPATEQPAPA</sequence>
<comment type="caution">
    <text evidence="1">The sequence shown here is derived from an EMBL/GenBank/DDBJ whole genome shotgun (WGS) entry which is preliminary data.</text>
</comment>
<evidence type="ECO:0000313" key="1">
    <source>
        <dbReference type="EMBL" id="GID61131.1"/>
    </source>
</evidence>
<name>A0ABQ3XRJ3_9ACTN</name>
<gene>
    <name evidence="1" type="ORF">Aco03nite_095350</name>
</gene>
<reference evidence="1 2" key="1">
    <citation type="submission" date="2021-01" db="EMBL/GenBank/DDBJ databases">
        <title>Whole genome shotgun sequence of Actinoplanes couchii NBRC 106145.</title>
        <authorList>
            <person name="Komaki H."/>
            <person name="Tamura T."/>
        </authorList>
    </citation>
    <scope>NUCLEOTIDE SEQUENCE [LARGE SCALE GENOMIC DNA]</scope>
    <source>
        <strain evidence="1 2">NBRC 106145</strain>
    </source>
</reference>
<evidence type="ECO:0000313" key="2">
    <source>
        <dbReference type="Proteomes" id="UP000612282"/>
    </source>
</evidence>